<name>A0ABR4A1T0_9LECA</name>
<accession>A0ABR4A1T0</accession>
<organism evidence="3 4">
    <name type="scientific">Stereocaulon virgatum</name>
    <dbReference type="NCBI Taxonomy" id="373712"/>
    <lineage>
        <taxon>Eukaryota</taxon>
        <taxon>Fungi</taxon>
        <taxon>Dikarya</taxon>
        <taxon>Ascomycota</taxon>
        <taxon>Pezizomycotina</taxon>
        <taxon>Lecanoromycetes</taxon>
        <taxon>OSLEUM clade</taxon>
        <taxon>Lecanoromycetidae</taxon>
        <taxon>Lecanorales</taxon>
        <taxon>Lecanorineae</taxon>
        <taxon>Stereocaulaceae</taxon>
        <taxon>Stereocaulon</taxon>
    </lineage>
</organism>
<dbReference type="Proteomes" id="UP001590950">
    <property type="component" value="Unassembled WGS sequence"/>
</dbReference>
<feature type="compositionally biased region" description="Polar residues" evidence="1">
    <location>
        <begin position="104"/>
        <end position="128"/>
    </location>
</feature>
<sequence length="338" mass="35090">MLSFSLFLLLTSTQFPSVQSAARRKEPRQGAVALWSPCHYPSEGINEPLPCAVGSCICKDSTYSQCRTQDPTTGSWSGDPSWQCQAPGQSPTGGTVPSTGGSTAQPNAASTDSNTGARIGQAQQSTAQKFAVTNPLAGSNGDTTTPGTSINATQTSTKGDCGSTRAPSGWDGVASTSFYQYTGTGTACDCPPSATWQWSGGRRSYSGAVNNIFFDNNSGSTNCGSGCGTCYQLMTSGYNYYEGDTTTSGSMMTLNIVDSCWAGDGSSAWCPSTQAGFTDQAGCGVHFDVMTAGPGFGASGPIGNDGQSWDSPIVYYKKVLCDSTFSRDFQQCTCGKAK</sequence>
<feature type="compositionally biased region" description="Polar residues" evidence="1">
    <location>
        <begin position="136"/>
        <end position="158"/>
    </location>
</feature>
<protein>
    <recommendedName>
        <fullName evidence="5">Cellulase</fullName>
    </recommendedName>
</protein>
<feature type="compositionally biased region" description="Polar residues" evidence="1">
    <location>
        <begin position="68"/>
        <end position="86"/>
    </location>
</feature>
<evidence type="ECO:0000313" key="3">
    <source>
        <dbReference type="EMBL" id="KAL2039830.1"/>
    </source>
</evidence>
<dbReference type="InterPro" id="IPR036908">
    <property type="entry name" value="RlpA-like_sf"/>
</dbReference>
<evidence type="ECO:0000256" key="1">
    <source>
        <dbReference type="SAM" id="MobiDB-lite"/>
    </source>
</evidence>
<reference evidence="3 4" key="1">
    <citation type="submission" date="2024-09" db="EMBL/GenBank/DDBJ databases">
        <title>Rethinking Asexuality: The Enigmatic Case of Functional Sexual Genes in Lepraria (Stereocaulaceae).</title>
        <authorList>
            <person name="Doellman M."/>
            <person name="Sun Y."/>
            <person name="Barcenas-Pena A."/>
            <person name="Lumbsch H.T."/>
            <person name="Grewe F."/>
        </authorList>
    </citation>
    <scope>NUCLEOTIDE SEQUENCE [LARGE SCALE GENOMIC DNA]</scope>
    <source>
        <strain evidence="3 4">Mercado 3170</strain>
    </source>
</reference>
<comment type="caution">
    <text evidence="3">The sequence shown here is derived from an EMBL/GenBank/DDBJ whole genome shotgun (WGS) entry which is preliminary data.</text>
</comment>
<dbReference type="SUPFAM" id="SSF50685">
    <property type="entry name" value="Barwin-like endoglucanases"/>
    <property type="match status" value="1"/>
</dbReference>
<dbReference type="Gene3D" id="2.40.40.10">
    <property type="entry name" value="RlpA-like domain"/>
    <property type="match status" value="1"/>
</dbReference>
<feature type="compositionally biased region" description="Low complexity" evidence="1">
    <location>
        <begin position="87"/>
        <end position="103"/>
    </location>
</feature>
<evidence type="ECO:0008006" key="5">
    <source>
        <dbReference type="Google" id="ProtNLM"/>
    </source>
</evidence>
<keyword evidence="4" id="KW-1185">Reference proteome</keyword>
<dbReference type="EMBL" id="JBEFKJ010000023">
    <property type="protein sequence ID" value="KAL2039830.1"/>
    <property type="molecule type" value="Genomic_DNA"/>
</dbReference>
<feature type="chain" id="PRO_5047129269" description="Cellulase" evidence="2">
    <location>
        <begin position="21"/>
        <end position="338"/>
    </location>
</feature>
<evidence type="ECO:0000256" key="2">
    <source>
        <dbReference type="SAM" id="SignalP"/>
    </source>
</evidence>
<gene>
    <name evidence="3" type="ORF">N7G274_007230</name>
</gene>
<evidence type="ECO:0000313" key="4">
    <source>
        <dbReference type="Proteomes" id="UP001590950"/>
    </source>
</evidence>
<proteinExistence type="predicted"/>
<keyword evidence="2" id="KW-0732">Signal</keyword>
<feature type="signal peptide" evidence="2">
    <location>
        <begin position="1"/>
        <end position="20"/>
    </location>
</feature>
<feature type="region of interest" description="Disordered" evidence="1">
    <location>
        <begin position="68"/>
        <end position="166"/>
    </location>
</feature>